<dbReference type="EMBL" id="JADGIZ020000047">
    <property type="protein sequence ID" value="KAL2913366.1"/>
    <property type="molecule type" value="Genomic_DNA"/>
</dbReference>
<feature type="region of interest" description="Disordered" evidence="1">
    <location>
        <begin position="1"/>
        <end position="156"/>
    </location>
</feature>
<evidence type="ECO:0000313" key="4">
    <source>
        <dbReference type="Proteomes" id="UP001527925"/>
    </source>
</evidence>
<feature type="compositionally biased region" description="Basic residues" evidence="1">
    <location>
        <begin position="16"/>
        <end position="25"/>
    </location>
</feature>
<dbReference type="InterPro" id="IPR012388">
    <property type="entry name" value="CABLES1/2"/>
</dbReference>
<feature type="compositionally biased region" description="Polar residues" evidence="1">
    <location>
        <begin position="276"/>
        <end position="291"/>
    </location>
</feature>
<name>A0ABR4N1P2_9FUNG</name>
<evidence type="ECO:0000256" key="1">
    <source>
        <dbReference type="SAM" id="MobiDB-lite"/>
    </source>
</evidence>
<reference evidence="3 4" key="1">
    <citation type="submission" date="2023-09" db="EMBL/GenBank/DDBJ databases">
        <title>Pangenome analysis of Batrachochytrium dendrobatidis and related Chytrids.</title>
        <authorList>
            <person name="Yacoub M.N."/>
            <person name="Stajich J.E."/>
            <person name="James T.Y."/>
        </authorList>
    </citation>
    <scope>NUCLEOTIDE SEQUENCE [LARGE SCALE GENOMIC DNA]</scope>
    <source>
        <strain evidence="3 4">JEL0888</strain>
    </source>
</reference>
<dbReference type="PANTHER" id="PTHR22896">
    <property type="entry name" value="CDK5 AND ABL1 ENZYME SUBSTRATE 1"/>
    <property type="match status" value="1"/>
</dbReference>
<dbReference type="Proteomes" id="UP001527925">
    <property type="component" value="Unassembled WGS sequence"/>
</dbReference>
<dbReference type="InterPro" id="IPR036915">
    <property type="entry name" value="Cyclin-like_sf"/>
</dbReference>
<gene>
    <name evidence="3" type="ORF">HK105_207111</name>
</gene>
<keyword evidence="4" id="KW-1185">Reference proteome</keyword>
<evidence type="ECO:0000313" key="3">
    <source>
        <dbReference type="EMBL" id="KAL2913366.1"/>
    </source>
</evidence>
<feature type="region of interest" description="Disordered" evidence="1">
    <location>
        <begin position="266"/>
        <end position="291"/>
    </location>
</feature>
<dbReference type="SUPFAM" id="SSF47954">
    <property type="entry name" value="Cyclin-like"/>
    <property type="match status" value="1"/>
</dbReference>
<protein>
    <recommendedName>
        <fullName evidence="2">Cyclin N-terminal domain-containing protein</fullName>
    </recommendedName>
</protein>
<accession>A0ABR4N1P2</accession>
<dbReference type="PANTHER" id="PTHR22896:SF0">
    <property type="entry name" value="CYCLIN N-TERMINAL DOMAIN-CONTAINING PROTEIN"/>
    <property type="match status" value="1"/>
</dbReference>
<organism evidence="3 4">
    <name type="scientific">Polyrhizophydium stewartii</name>
    <dbReference type="NCBI Taxonomy" id="2732419"/>
    <lineage>
        <taxon>Eukaryota</taxon>
        <taxon>Fungi</taxon>
        <taxon>Fungi incertae sedis</taxon>
        <taxon>Chytridiomycota</taxon>
        <taxon>Chytridiomycota incertae sedis</taxon>
        <taxon>Chytridiomycetes</taxon>
        <taxon>Rhizophydiales</taxon>
        <taxon>Rhizophydiales incertae sedis</taxon>
        <taxon>Polyrhizophydium</taxon>
    </lineage>
</organism>
<feature type="compositionally biased region" description="Low complexity" evidence="1">
    <location>
        <begin position="48"/>
        <end position="80"/>
    </location>
</feature>
<dbReference type="Pfam" id="PF00134">
    <property type="entry name" value="Cyclin_N"/>
    <property type="match status" value="1"/>
</dbReference>
<comment type="caution">
    <text evidence="3">The sequence shown here is derived from an EMBL/GenBank/DDBJ whole genome shotgun (WGS) entry which is preliminary data.</text>
</comment>
<feature type="compositionally biased region" description="Low complexity" evidence="1">
    <location>
        <begin position="26"/>
        <end position="41"/>
    </location>
</feature>
<proteinExistence type="predicted"/>
<feature type="domain" description="Cyclin N-terminal" evidence="2">
    <location>
        <begin position="470"/>
        <end position="564"/>
    </location>
</feature>
<dbReference type="CDD" id="cd20556">
    <property type="entry name" value="CYCLIN_CABLES"/>
    <property type="match status" value="1"/>
</dbReference>
<sequence length="589" mass="61579">MQFLSGVAFGPAPSHRSARHAHHPAQAHPHALAAHPSPRSSTVTAQRPDASTPQAAASATSATSATTAATAATAGQDAGSPAVPWPVSKRSLSPEPSGELQARASGTAHDGDAAAPEDGSRVPKLASLGDAGGDSIVPDGAATADTDSPWGRSRTNTKDKAALGFLLSLTTTAELAARQLADGALVPGSTTTTAASFGGAAAAGPFGANGSHGVAAAAQCVPSAGLGAATAPVEGSGAAAVAVSFGGTTERTIVDGDDPNTSSFFASGATADELTPGQSGRPTPRGSTAAASTRALVLRGDVMSRGRTGHVPSSVLEHLTESAITMVTPNGAPFSLFSVVPYRDTRSRIKKQRSKTRYSVNPYLERMGLGVAIEAVKRKKQTAESYAHLLEPAYTLVPKGIENSSYNPFFLDDPELKMGRHKTVITLPCFLGTIIQPSKPSEIKRELNEHFKETHPGIDATVTLSQIRSLKAKLLEIGLMQDLELSSIASAYVYFEKLVIRGVVNKANRRLMGAVCLLLAVKVNDPKDANYAKLLESVDRVLDISPKEVYSQEFSVYAALEFTLFLPLWEIRPHLDRIIQATKSRKTTI</sequence>
<dbReference type="Gene3D" id="1.10.472.10">
    <property type="entry name" value="Cyclin-like"/>
    <property type="match status" value="1"/>
</dbReference>
<evidence type="ECO:0000259" key="2">
    <source>
        <dbReference type="Pfam" id="PF00134"/>
    </source>
</evidence>
<dbReference type="InterPro" id="IPR006671">
    <property type="entry name" value="Cyclin_N"/>
</dbReference>